<gene>
    <name evidence="2" type="ORF">BJ212DRAFT_1341508</name>
</gene>
<dbReference type="RefSeq" id="XP_041195074.1">
    <property type="nucleotide sequence ID" value="XM_041335147.1"/>
</dbReference>
<dbReference type="EMBL" id="JABBWG010000009">
    <property type="protein sequence ID" value="KAG1819539.1"/>
    <property type="molecule type" value="Genomic_DNA"/>
</dbReference>
<dbReference type="Proteomes" id="UP000807769">
    <property type="component" value="Unassembled WGS sequence"/>
</dbReference>
<evidence type="ECO:0000313" key="2">
    <source>
        <dbReference type="EMBL" id="KAG1819539.1"/>
    </source>
</evidence>
<evidence type="ECO:0000313" key="3">
    <source>
        <dbReference type="Proteomes" id="UP000807769"/>
    </source>
</evidence>
<feature type="compositionally biased region" description="Polar residues" evidence="1">
    <location>
        <begin position="150"/>
        <end position="160"/>
    </location>
</feature>
<feature type="region of interest" description="Disordered" evidence="1">
    <location>
        <begin position="149"/>
        <end position="187"/>
    </location>
</feature>
<sequence>MGKSTYGAWMQLLNSTGDDHSADESNAKPNAKLKERAAQLGHVHQTVLNDRSFAKYGKDFWDADTNTAPCRAATPVNLLSSLHWRSLFGSLRFSTRSADTLQSIPLQPRHWNFNLFPVGSSIRTVDRIAIAPPTTAELAAAEAAAAMRPTNGNKAGSSTPPGQPRALPRTQVSQGQPAKTQGAGSEMGEVSYEVRCCGLLFSCGRPTSRQS</sequence>
<dbReference type="OrthoDB" id="2689474at2759"/>
<feature type="compositionally biased region" description="Polar residues" evidence="1">
    <location>
        <begin position="170"/>
        <end position="183"/>
    </location>
</feature>
<proteinExistence type="predicted"/>
<comment type="caution">
    <text evidence="2">The sequence shown here is derived from an EMBL/GenBank/DDBJ whole genome shotgun (WGS) entry which is preliminary data.</text>
</comment>
<protein>
    <submittedName>
        <fullName evidence="2">Uncharacterized protein</fullName>
    </submittedName>
</protein>
<evidence type="ECO:0000256" key="1">
    <source>
        <dbReference type="SAM" id="MobiDB-lite"/>
    </source>
</evidence>
<organism evidence="2 3">
    <name type="scientific">Suillus subaureus</name>
    <dbReference type="NCBI Taxonomy" id="48587"/>
    <lineage>
        <taxon>Eukaryota</taxon>
        <taxon>Fungi</taxon>
        <taxon>Dikarya</taxon>
        <taxon>Basidiomycota</taxon>
        <taxon>Agaricomycotina</taxon>
        <taxon>Agaricomycetes</taxon>
        <taxon>Agaricomycetidae</taxon>
        <taxon>Boletales</taxon>
        <taxon>Suillineae</taxon>
        <taxon>Suillaceae</taxon>
        <taxon>Suillus</taxon>
    </lineage>
</organism>
<dbReference type="GeneID" id="64629164"/>
<accession>A0A9P7EF22</accession>
<keyword evidence="3" id="KW-1185">Reference proteome</keyword>
<name>A0A9P7EF22_9AGAM</name>
<reference evidence="2" key="1">
    <citation type="journal article" date="2020" name="New Phytol.">
        <title>Comparative genomics reveals dynamic genome evolution in host specialist ectomycorrhizal fungi.</title>
        <authorList>
            <person name="Lofgren L.A."/>
            <person name="Nguyen N.H."/>
            <person name="Vilgalys R."/>
            <person name="Ruytinx J."/>
            <person name="Liao H.L."/>
            <person name="Branco S."/>
            <person name="Kuo A."/>
            <person name="LaButti K."/>
            <person name="Lipzen A."/>
            <person name="Andreopoulos W."/>
            <person name="Pangilinan J."/>
            <person name="Riley R."/>
            <person name="Hundley H."/>
            <person name="Na H."/>
            <person name="Barry K."/>
            <person name="Grigoriev I.V."/>
            <person name="Stajich J.E."/>
            <person name="Kennedy P.G."/>
        </authorList>
    </citation>
    <scope>NUCLEOTIDE SEQUENCE</scope>
    <source>
        <strain evidence="2">MN1</strain>
    </source>
</reference>
<dbReference type="AlphaFoldDB" id="A0A9P7EF22"/>